<feature type="domain" description="Urease accessory protein UreH-like transmembrane" evidence="2">
    <location>
        <begin position="9"/>
        <end position="222"/>
    </location>
</feature>
<dbReference type="InterPro" id="IPR039447">
    <property type="entry name" value="UreH-like_TM_dom"/>
</dbReference>
<keyword evidence="1" id="KW-0472">Membrane</keyword>
<dbReference type="PANTHER" id="PTHR42208:SF1">
    <property type="entry name" value="HEAVY METAL TRANSPORTER"/>
    <property type="match status" value="1"/>
</dbReference>
<keyword evidence="1" id="KW-0812">Transmembrane</keyword>
<gene>
    <name evidence="3" type="ORF">GALL_353720</name>
</gene>
<accession>A0A1J5QSI3</accession>
<sequence>MNTPLVITLLVMGLSGGLHCAAMCSGLVVASERAMQVQPLLPARQLLRRALQLQLSRVAGYALLGAIAGAVGSGLWAVQARPLQLALYGAGNLVLAGSGVWLLRHALGGGGGARRLRLPAADALRRRLTALGGALLDRLLPLHSMPRRIGAGLLWGLLPCGLVYSALSLALLSGNALQGALAMAAFGVGTLPHMLLAGHLLRRVSQRATARATRIGAAALMLGFAGLGFWRIATGALSGHSGFCVG</sequence>
<feature type="transmembrane region" description="Helical" evidence="1">
    <location>
        <begin position="152"/>
        <end position="174"/>
    </location>
</feature>
<dbReference type="Pfam" id="PF13386">
    <property type="entry name" value="DsbD_2"/>
    <property type="match status" value="1"/>
</dbReference>
<feature type="transmembrane region" description="Helical" evidence="1">
    <location>
        <begin position="180"/>
        <end position="201"/>
    </location>
</feature>
<feature type="transmembrane region" description="Helical" evidence="1">
    <location>
        <begin position="85"/>
        <end position="103"/>
    </location>
</feature>
<evidence type="ECO:0000256" key="1">
    <source>
        <dbReference type="SAM" id="Phobius"/>
    </source>
</evidence>
<reference evidence="3" key="1">
    <citation type="submission" date="2016-10" db="EMBL/GenBank/DDBJ databases">
        <title>Sequence of Gallionella enrichment culture.</title>
        <authorList>
            <person name="Poehlein A."/>
            <person name="Muehling M."/>
            <person name="Daniel R."/>
        </authorList>
    </citation>
    <scope>NUCLEOTIDE SEQUENCE</scope>
</reference>
<protein>
    <recommendedName>
        <fullName evidence="2">Urease accessory protein UreH-like transmembrane domain-containing protein</fullName>
    </recommendedName>
</protein>
<dbReference type="AlphaFoldDB" id="A0A1J5QSI3"/>
<dbReference type="EMBL" id="MLJW01000762">
    <property type="protein sequence ID" value="OIQ82828.1"/>
    <property type="molecule type" value="Genomic_DNA"/>
</dbReference>
<dbReference type="PANTHER" id="PTHR42208">
    <property type="entry name" value="HEAVY METAL TRANSPORTER-RELATED"/>
    <property type="match status" value="1"/>
</dbReference>
<evidence type="ECO:0000313" key="3">
    <source>
        <dbReference type="EMBL" id="OIQ82828.1"/>
    </source>
</evidence>
<organism evidence="3">
    <name type="scientific">mine drainage metagenome</name>
    <dbReference type="NCBI Taxonomy" id="410659"/>
    <lineage>
        <taxon>unclassified sequences</taxon>
        <taxon>metagenomes</taxon>
        <taxon>ecological metagenomes</taxon>
    </lineage>
</organism>
<feature type="transmembrane region" description="Helical" evidence="1">
    <location>
        <begin position="213"/>
        <end position="233"/>
    </location>
</feature>
<evidence type="ECO:0000259" key="2">
    <source>
        <dbReference type="Pfam" id="PF13386"/>
    </source>
</evidence>
<proteinExistence type="predicted"/>
<comment type="caution">
    <text evidence="3">The sequence shown here is derived from an EMBL/GenBank/DDBJ whole genome shotgun (WGS) entry which is preliminary data.</text>
</comment>
<feature type="transmembrane region" description="Helical" evidence="1">
    <location>
        <begin position="58"/>
        <end position="78"/>
    </location>
</feature>
<keyword evidence="1" id="KW-1133">Transmembrane helix</keyword>
<name>A0A1J5QSI3_9ZZZZ</name>